<dbReference type="GO" id="GO:0036064">
    <property type="term" value="C:ciliary basal body"/>
    <property type="evidence" value="ECO:0000318"/>
    <property type="project" value="GO_Central"/>
</dbReference>
<keyword evidence="11" id="KW-0812">Transmembrane</keyword>
<dbReference type="OrthoDB" id="10258914at2759"/>
<dbReference type="GO" id="GO:0048731">
    <property type="term" value="P:system development"/>
    <property type="evidence" value="ECO:0007669"/>
    <property type="project" value="UniProtKB-ARBA"/>
</dbReference>
<keyword evidence="3" id="KW-0963">Cytoplasm</keyword>
<dbReference type="Gene3D" id="1.10.418.50">
    <property type="entry name" value="Microtubule-binding protein MIP-T3"/>
    <property type="match status" value="1"/>
</dbReference>
<dbReference type="AlphaFoldDB" id="Q381W6"/>
<name>Q381W6_TRYB2</name>
<feature type="transmembrane region" description="Helical" evidence="11">
    <location>
        <begin position="49"/>
        <end position="68"/>
    </location>
</feature>
<dbReference type="KEGG" id="tbr:Tb11.01.6310"/>
<evidence type="ECO:0000256" key="2">
    <source>
        <dbReference type="ARBA" id="ARBA00004430"/>
    </source>
</evidence>
<protein>
    <recommendedName>
        <fullName evidence="9">TRAF3-interacting protein 1</fullName>
    </recommendedName>
</protein>
<dbReference type="InterPro" id="IPR018799">
    <property type="entry name" value="TRAF3IP1"/>
</dbReference>
<dbReference type="GO" id="GO:0030992">
    <property type="term" value="C:intraciliary transport particle B"/>
    <property type="evidence" value="ECO:0000318"/>
    <property type="project" value="GO_Central"/>
</dbReference>
<dbReference type="GeneID" id="3665347"/>
<feature type="region of interest" description="Disordered" evidence="10">
    <location>
        <begin position="198"/>
        <end position="235"/>
    </location>
</feature>
<keyword evidence="6" id="KW-0206">Cytoskeleton</keyword>
<keyword evidence="4" id="KW-0970">Cilium biogenesis/degradation</keyword>
<evidence type="ECO:0000259" key="12">
    <source>
        <dbReference type="Pfam" id="PF10243"/>
    </source>
</evidence>
<feature type="compositionally biased region" description="Polar residues" evidence="10">
    <location>
        <begin position="201"/>
        <end position="214"/>
    </location>
</feature>
<dbReference type="PANTHER" id="PTHR31363">
    <property type="entry name" value="TRAF3-INTERACTING PROTEIN 1"/>
    <property type="match status" value="1"/>
</dbReference>
<dbReference type="GO" id="GO:0005930">
    <property type="term" value="C:axoneme"/>
    <property type="evidence" value="ECO:0000318"/>
    <property type="project" value="GO_Central"/>
</dbReference>
<comment type="similarity">
    <text evidence="8">Belongs to the TRAF3IP1 family.</text>
</comment>
<evidence type="ECO:0000256" key="4">
    <source>
        <dbReference type="ARBA" id="ARBA00022794"/>
    </source>
</evidence>
<dbReference type="Pfam" id="PF10243">
    <property type="entry name" value="MIP-T3"/>
    <property type="match status" value="1"/>
</dbReference>
<evidence type="ECO:0000256" key="8">
    <source>
        <dbReference type="ARBA" id="ARBA00043971"/>
    </source>
</evidence>
<keyword evidence="7" id="KW-0966">Cell projection</keyword>
<dbReference type="PaxDb" id="5691-EAN80415"/>
<evidence type="ECO:0000256" key="9">
    <source>
        <dbReference type="ARBA" id="ARBA00070492"/>
    </source>
</evidence>
<evidence type="ECO:0000256" key="7">
    <source>
        <dbReference type="ARBA" id="ARBA00023273"/>
    </source>
</evidence>
<keyword evidence="14" id="KW-1185">Reference proteome</keyword>
<dbReference type="EMBL" id="CH464491">
    <property type="protein sequence ID" value="EAN80415.1"/>
    <property type="molecule type" value="Genomic_DNA"/>
</dbReference>
<dbReference type="GO" id="GO:0048513">
    <property type="term" value="P:animal organ development"/>
    <property type="evidence" value="ECO:0007669"/>
    <property type="project" value="UniProtKB-ARBA"/>
</dbReference>
<proteinExistence type="inferred from homology"/>
<keyword evidence="5" id="KW-0175">Coiled coil</keyword>
<dbReference type="GO" id="GO:0070507">
    <property type="term" value="P:regulation of microtubule cytoskeleton organization"/>
    <property type="evidence" value="ECO:0000318"/>
    <property type="project" value="GO_Central"/>
</dbReference>
<accession>Q381W6</accession>
<dbReference type="InterPro" id="IPR040468">
    <property type="entry name" value="TRAF3IP1_N"/>
</dbReference>
<dbReference type="GO" id="GO:0005737">
    <property type="term" value="C:cytoplasm"/>
    <property type="evidence" value="ECO:0000314"/>
    <property type="project" value="GeneDB"/>
</dbReference>
<dbReference type="InParanoid" id="Q381W6"/>
<dbReference type="GO" id="GO:0008017">
    <property type="term" value="F:microtubule binding"/>
    <property type="evidence" value="ECO:0007669"/>
    <property type="project" value="InterPro"/>
</dbReference>
<evidence type="ECO:0000256" key="10">
    <source>
        <dbReference type="SAM" id="MobiDB-lite"/>
    </source>
</evidence>
<dbReference type="Proteomes" id="UP000008524">
    <property type="component" value="Chromosome 11"/>
</dbReference>
<sequence length="339" mass="38474">MKCRLRCLTLLYCSRYLIMPSSFSSLKINSEYTSEERDKHPRVSTNIYIYIYIYICSFVPCSSSAYFVTMATEGEVDFWSATVQAFAPLQLGNPELTPKLLKRPPFRFIHDIVTSINARFAAYDHIFRPDQLDASCIDSKEKKIEYLTTLVEYISSLLGKKVDVNVKKIVSGSEPERTNTFLQCLAMAVGYAQQDKAKKNQGAQSAESSRQQTADGKGARASTREKVLVDTTSSEQKWEDSERALEKVKLSQESTNFFEKLSAFGQFHLDEQTSVKDMGESIVAMYKELQNDTAETQPTPLPQEALETAIKRQLESVQKLQALEEENREILNKLMVLLT</sequence>
<evidence type="ECO:0000313" key="14">
    <source>
        <dbReference type="Proteomes" id="UP000008524"/>
    </source>
</evidence>
<dbReference type="GO" id="GO:0042073">
    <property type="term" value="P:intraciliary transport"/>
    <property type="evidence" value="ECO:0000318"/>
    <property type="project" value="GO_Central"/>
</dbReference>
<evidence type="ECO:0000256" key="5">
    <source>
        <dbReference type="ARBA" id="ARBA00023054"/>
    </source>
</evidence>
<dbReference type="RefSeq" id="XP_829527.1">
    <property type="nucleotide sequence ID" value="XM_824434.1"/>
</dbReference>
<evidence type="ECO:0000256" key="11">
    <source>
        <dbReference type="SAM" id="Phobius"/>
    </source>
</evidence>
<evidence type="ECO:0000256" key="6">
    <source>
        <dbReference type="ARBA" id="ARBA00023212"/>
    </source>
</evidence>
<dbReference type="FunFam" id="1.10.418.50:FF:000001">
    <property type="entry name" value="TRAF3-interacting protein 1 isoform X1"/>
    <property type="match status" value="1"/>
</dbReference>
<organism evidence="13 14">
    <name type="scientific">Trypanosoma brucei brucei (strain 927/4 GUTat10.1)</name>
    <dbReference type="NCBI Taxonomy" id="185431"/>
    <lineage>
        <taxon>Eukaryota</taxon>
        <taxon>Discoba</taxon>
        <taxon>Euglenozoa</taxon>
        <taxon>Kinetoplastea</taxon>
        <taxon>Metakinetoplastina</taxon>
        <taxon>Trypanosomatida</taxon>
        <taxon>Trypanosomatidae</taxon>
        <taxon>Trypanosoma</taxon>
    </lineage>
</organism>
<keyword evidence="11" id="KW-0472">Membrane</keyword>
<evidence type="ECO:0000256" key="3">
    <source>
        <dbReference type="ARBA" id="ARBA00022490"/>
    </source>
</evidence>
<feature type="domain" description="TRAF3-interacting protein 1 N-terminal" evidence="12">
    <location>
        <begin position="91"/>
        <end position="187"/>
    </location>
</feature>
<dbReference type="PANTHER" id="PTHR31363:SF1">
    <property type="entry name" value="TRAF3-INTERACTING PROTEIN 1 N-TERMINAL DOMAIN-CONTAINING PROTEIN"/>
    <property type="match status" value="1"/>
</dbReference>
<keyword evidence="11" id="KW-1133">Transmembrane helix</keyword>
<dbReference type="eggNOG" id="KOG3809">
    <property type="taxonomic scope" value="Eukaryota"/>
</dbReference>
<reference evidence="13 14" key="2">
    <citation type="journal article" date="2005" name="Science">
        <title>The genome of the African trypanosome Trypanosoma brucei.</title>
        <authorList>
            <person name="Berriman M."/>
            <person name="Ghedin E."/>
            <person name="Hertz-Fowler C."/>
            <person name="Blandin G."/>
            <person name="Renauld H."/>
            <person name="Bartholomeu D.C."/>
            <person name="Lennard N.J."/>
            <person name="Caler E."/>
            <person name="Hamlin N.E."/>
            <person name="Haas B."/>
            <person name="Bohme U."/>
            <person name="Hannick L."/>
            <person name="Aslett M.A."/>
            <person name="Shallom J."/>
            <person name="Marcello L."/>
            <person name="Hou L."/>
            <person name="Wickstead B."/>
            <person name="Alsmark U.C."/>
            <person name="Arrowsmith C."/>
            <person name="Atkin R.J."/>
            <person name="Barron A.J."/>
            <person name="Bringaud F."/>
            <person name="Brooks K."/>
            <person name="Carrington M."/>
            <person name="Cherevach I."/>
            <person name="Chillingworth T.J."/>
            <person name="Churcher C."/>
            <person name="Clark L.N."/>
            <person name="Corton C.H."/>
            <person name="Cronin A."/>
            <person name="Davies R.M."/>
            <person name="Doggett J."/>
            <person name="Djikeng A."/>
            <person name="Feldblyum T."/>
            <person name="Field M.C."/>
            <person name="Fraser A."/>
            <person name="Goodhead I."/>
            <person name="Hance Z."/>
            <person name="Harper D."/>
            <person name="Harris B.R."/>
            <person name="Hauser H."/>
            <person name="Hostetler J."/>
            <person name="Ivens A."/>
            <person name="Jagels K."/>
            <person name="Johnson D."/>
            <person name="Johnson J."/>
            <person name="Jones K."/>
            <person name="Kerhornou A.X."/>
            <person name="Koo H."/>
            <person name="Larke N."/>
            <person name="Landfear S."/>
            <person name="Larkin C."/>
            <person name="Leech V."/>
            <person name="Line A."/>
            <person name="Lord A."/>
            <person name="Macleod A."/>
            <person name="Mooney P.J."/>
            <person name="Moule S."/>
            <person name="Martin D.M."/>
            <person name="Morgan G.W."/>
            <person name="Mungall K."/>
            <person name="Norbertczak H."/>
            <person name="Ormond D."/>
            <person name="Pai G."/>
            <person name="Peacock C.S."/>
            <person name="Peterson J."/>
            <person name="Quail M.A."/>
            <person name="Rabbinowitsch E."/>
            <person name="Rajandream M.A."/>
            <person name="Reitter C."/>
            <person name="Salzberg S.L."/>
            <person name="Sanders M."/>
            <person name="Schobel S."/>
            <person name="Sharp S."/>
            <person name="Simmonds M."/>
            <person name="Simpson A.J."/>
            <person name="Tallon L."/>
            <person name="Turner C.M."/>
            <person name="Tait A."/>
            <person name="Tivey A.R."/>
            <person name="Van Aken S."/>
            <person name="Walker D."/>
            <person name="Wanless D."/>
            <person name="Wang S."/>
            <person name="White B."/>
            <person name="White O."/>
            <person name="Whitehead S."/>
            <person name="Woodward J."/>
            <person name="Wortman J."/>
            <person name="Adams M.D."/>
            <person name="Embley T.M."/>
            <person name="Gull K."/>
            <person name="Ullu E."/>
            <person name="Barry J.D."/>
            <person name="Fairlamb A.H."/>
            <person name="Opperdoes F."/>
            <person name="Barrell B.G."/>
            <person name="Donelson J.E."/>
            <person name="Hall N."/>
            <person name="Fraser C.M."/>
            <person name="Melville S.E."/>
            <person name="El-Sayed N.M."/>
        </authorList>
    </citation>
    <scope>NUCLEOTIDE SEQUENCE [LARGE SCALE GENOMIC DNA]</scope>
    <source>
        <strain evidence="13 14">927/4 GUTat10.1</strain>
    </source>
</reference>
<evidence type="ECO:0000313" key="13">
    <source>
        <dbReference type="EMBL" id="EAN80415.1"/>
    </source>
</evidence>
<reference evidence="13 14" key="1">
    <citation type="journal article" date="2005" name="Science">
        <title>Comparative genomics of trypanosomatid parasitic protozoa.</title>
        <authorList>
            <person name="El-Sayed N.M."/>
            <person name="Myler P.J."/>
            <person name="Blandin G."/>
            <person name="Berriman M."/>
            <person name="Crabtree J."/>
            <person name="Aggarwal G."/>
            <person name="Caler E."/>
            <person name="Renauld H."/>
            <person name="Worthey E.A."/>
            <person name="Hertz-Fowler C."/>
            <person name="Ghedin E."/>
            <person name="Peacock C."/>
            <person name="Bartholomeu D.C."/>
            <person name="Haas B.J."/>
            <person name="Tran A.N."/>
            <person name="Wortman J.R."/>
            <person name="Alsmark U.C."/>
            <person name="Angiuoli S."/>
            <person name="Anupama A."/>
            <person name="Badger J."/>
            <person name="Bringaud F."/>
            <person name="Cadag E."/>
            <person name="Carlton J.M."/>
            <person name="Cerqueira G.C."/>
            <person name="Creasy T."/>
            <person name="Delcher A.L."/>
            <person name="Djikeng A."/>
            <person name="Embley T.M."/>
            <person name="Hauser C."/>
            <person name="Ivens A.C."/>
            <person name="Kummerfeld S.K."/>
            <person name="Pereira-Leal J.B."/>
            <person name="Nilsson D."/>
            <person name="Peterson J."/>
            <person name="Salzberg S.L."/>
            <person name="Shallom J."/>
            <person name="Silva J.C."/>
            <person name="Sundaram J."/>
            <person name="Westenberger S."/>
            <person name="White O."/>
            <person name="Melville S.E."/>
            <person name="Donelson J.E."/>
            <person name="Andersson B."/>
            <person name="Stuart K.D."/>
            <person name="Hall N."/>
        </authorList>
    </citation>
    <scope>NUCLEOTIDE SEQUENCE [LARGE SCALE GENOMIC DNA]</scope>
    <source>
        <strain evidence="13 14">927/4 GUTat10.1</strain>
    </source>
</reference>
<gene>
    <name evidence="13" type="ORF">Tb11.01.6310</name>
</gene>
<comment type="subcellular location">
    <subcellularLocation>
        <location evidence="2">Cytoplasm</location>
        <location evidence="2">Cytoskeleton</location>
        <location evidence="2">Cilium axoneme</location>
    </subcellularLocation>
    <subcellularLocation>
        <location evidence="1">Cytoplasm</location>
        <location evidence="1">Cytoskeleton</location>
        <location evidence="1">Cilium basal body</location>
    </subcellularLocation>
</comment>
<dbReference type="GO" id="GO:0060271">
    <property type="term" value="P:cilium assembly"/>
    <property type="evidence" value="ECO:0000318"/>
    <property type="project" value="GO_Central"/>
</dbReference>
<dbReference type="InterPro" id="IPR042576">
    <property type="entry name" value="TRAF3IP1_N_sf"/>
</dbReference>
<evidence type="ECO:0000256" key="1">
    <source>
        <dbReference type="ARBA" id="ARBA00004120"/>
    </source>
</evidence>
<dbReference type="STRING" id="185431.Q381W6"/>